<evidence type="ECO:0000256" key="2">
    <source>
        <dbReference type="ARBA" id="ARBA00022763"/>
    </source>
</evidence>
<comment type="similarity">
    <text evidence="7">Belongs to the RecR family.</text>
</comment>
<dbReference type="GO" id="GO:0006310">
    <property type="term" value="P:DNA recombination"/>
    <property type="evidence" value="ECO:0007669"/>
    <property type="project" value="UniProtKB-UniRule"/>
</dbReference>
<evidence type="ECO:0000256" key="1">
    <source>
        <dbReference type="ARBA" id="ARBA00022723"/>
    </source>
</evidence>
<gene>
    <name evidence="7" type="primary">recR</name>
    <name evidence="9" type="ORF">AVDCRST_MAG33-2931</name>
</gene>
<keyword evidence="2 7" id="KW-0227">DNA damage</keyword>
<evidence type="ECO:0000256" key="4">
    <source>
        <dbReference type="ARBA" id="ARBA00022833"/>
    </source>
</evidence>
<dbReference type="InterPro" id="IPR000093">
    <property type="entry name" value="DNA_Rcmb_RecR"/>
</dbReference>
<name>A0A6J4VBS4_9BACT</name>
<sequence>MSMNRSGGPVTAAPVGRLIDSLARLPGIGPKTASRLAYYLLRSSRDDAMALAEAIIEVKERIQLCSVCFNVTEQSPCAICSDESRDGAICVVQEPLDIVALERTGQFHGRYHVLHGAISPVEGVGPDKLRIRELIERVERTRPDEVILAMNLDLPGDATATYLHRLMAPMGIAVTRPASGLPVGGDLEYADEVTLGRALKGRRPL</sequence>
<keyword evidence="6 7" id="KW-0234">DNA repair</keyword>
<comment type="function">
    <text evidence="7">May play a role in DNA repair. It seems to be involved in an RecBC-independent recombinational process of DNA repair. It may act with RecF and RecO.</text>
</comment>
<evidence type="ECO:0000313" key="9">
    <source>
        <dbReference type="EMBL" id="CAA9574805.1"/>
    </source>
</evidence>
<dbReference type="InterPro" id="IPR034137">
    <property type="entry name" value="TOPRIM_RecR"/>
</dbReference>
<dbReference type="GO" id="GO:0008270">
    <property type="term" value="F:zinc ion binding"/>
    <property type="evidence" value="ECO:0007669"/>
    <property type="project" value="UniProtKB-KW"/>
</dbReference>
<evidence type="ECO:0000256" key="6">
    <source>
        <dbReference type="ARBA" id="ARBA00023204"/>
    </source>
</evidence>
<dbReference type="PANTHER" id="PTHR30446">
    <property type="entry name" value="RECOMBINATION PROTEIN RECR"/>
    <property type="match status" value="1"/>
</dbReference>
<evidence type="ECO:0000259" key="8">
    <source>
        <dbReference type="PROSITE" id="PS50880"/>
    </source>
</evidence>
<dbReference type="Pfam" id="PF21175">
    <property type="entry name" value="RecR_C"/>
    <property type="match status" value="1"/>
</dbReference>
<dbReference type="InterPro" id="IPR015967">
    <property type="entry name" value="Rcmb_RecR_Znf"/>
</dbReference>
<reference evidence="9" key="1">
    <citation type="submission" date="2020-02" db="EMBL/GenBank/DDBJ databases">
        <authorList>
            <person name="Meier V. D."/>
        </authorList>
    </citation>
    <scope>NUCLEOTIDE SEQUENCE</scope>
    <source>
        <strain evidence="9">AVDCRST_MAG33</strain>
    </source>
</reference>
<accession>A0A6J4VBS4</accession>
<organism evidence="9">
    <name type="scientific">uncultured Thermomicrobiales bacterium</name>
    <dbReference type="NCBI Taxonomy" id="1645740"/>
    <lineage>
        <taxon>Bacteria</taxon>
        <taxon>Pseudomonadati</taxon>
        <taxon>Thermomicrobiota</taxon>
        <taxon>Thermomicrobia</taxon>
        <taxon>Thermomicrobiales</taxon>
        <taxon>environmental samples</taxon>
    </lineage>
</organism>
<dbReference type="Pfam" id="PF21176">
    <property type="entry name" value="RecR_HhH"/>
    <property type="match status" value="1"/>
</dbReference>
<dbReference type="Gene3D" id="3.30.60.80">
    <property type="match status" value="1"/>
</dbReference>
<dbReference type="PANTHER" id="PTHR30446:SF0">
    <property type="entry name" value="RECOMBINATION PROTEIN RECR"/>
    <property type="match status" value="1"/>
</dbReference>
<dbReference type="PROSITE" id="PS01300">
    <property type="entry name" value="RECR"/>
    <property type="match status" value="1"/>
</dbReference>
<evidence type="ECO:0000256" key="3">
    <source>
        <dbReference type="ARBA" id="ARBA00022771"/>
    </source>
</evidence>
<dbReference type="SUPFAM" id="SSF111304">
    <property type="entry name" value="Recombination protein RecR"/>
    <property type="match status" value="1"/>
</dbReference>
<protein>
    <recommendedName>
        <fullName evidence="7">Recombination protein RecR</fullName>
    </recommendedName>
</protein>
<dbReference type="Pfam" id="PF13662">
    <property type="entry name" value="Toprim_4"/>
    <property type="match status" value="1"/>
</dbReference>
<evidence type="ECO:0000256" key="7">
    <source>
        <dbReference type="HAMAP-Rule" id="MF_00017"/>
    </source>
</evidence>
<dbReference type="AlphaFoldDB" id="A0A6J4VBS4"/>
<keyword evidence="4 7" id="KW-0862">Zinc</keyword>
<feature type="zinc finger region" description="C4-type" evidence="7">
    <location>
        <begin position="65"/>
        <end position="80"/>
    </location>
</feature>
<dbReference type="NCBIfam" id="TIGR00615">
    <property type="entry name" value="recR"/>
    <property type="match status" value="1"/>
</dbReference>
<dbReference type="Gene3D" id="6.10.250.240">
    <property type="match status" value="1"/>
</dbReference>
<dbReference type="CDD" id="cd01025">
    <property type="entry name" value="TOPRIM_recR"/>
    <property type="match status" value="1"/>
</dbReference>
<dbReference type="HAMAP" id="MF_00017">
    <property type="entry name" value="RecR"/>
    <property type="match status" value="1"/>
</dbReference>
<proteinExistence type="inferred from homology"/>
<dbReference type="PROSITE" id="PS50880">
    <property type="entry name" value="TOPRIM"/>
    <property type="match status" value="1"/>
</dbReference>
<dbReference type="EMBL" id="CADCWK010000363">
    <property type="protein sequence ID" value="CAA9574805.1"/>
    <property type="molecule type" value="Genomic_DNA"/>
</dbReference>
<dbReference type="Gene3D" id="1.10.8.420">
    <property type="entry name" value="RecR Domain 1"/>
    <property type="match status" value="1"/>
</dbReference>
<dbReference type="Pfam" id="PF02132">
    <property type="entry name" value="RecR_ZnF"/>
    <property type="match status" value="1"/>
</dbReference>
<keyword evidence="1 7" id="KW-0479">Metal-binding</keyword>
<dbReference type="Gene3D" id="3.40.1360.10">
    <property type="match status" value="1"/>
</dbReference>
<dbReference type="GO" id="GO:0006281">
    <property type="term" value="P:DNA repair"/>
    <property type="evidence" value="ECO:0007669"/>
    <property type="project" value="UniProtKB-UniRule"/>
</dbReference>
<keyword evidence="3 7" id="KW-0863">Zinc-finger</keyword>
<dbReference type="InterPro" id="IPR006171">
    <property type="entry name" value="TOPRIM_dom"/>
</dbReference>
<evidence type="ECO:0000256" key="5">
    <source>
        <dbReference type="ARBA" id="ARBA00023172"/>
    </source>
</evidence>
<dbReference type="InterPro" id="IPR023627">
    <property type="entry name" value="Rcmb_RecR"/>
</dbReference>
<feature type="domain" description="Toprim" evidence="8">
    <location>
        <begin position="87"/>
        <end position="182"/>
    </location>
</feature>
<keyword evidence="5 7" id="KW-0233">DNA recombination</keyword>
<dbReference type="GO" id="GO:0003677">
    <property type="term" value="F:DNA binding"/>
    <property type="evidence" value="ECO:0007669"/>
    <property type="project" value="UniProtKB-UniRule"/>
</dbReference>
<dbReference type="SMART" id="SM00493">
    <property type="entry name" value="TOPRIM"/>
    <property type="match status" value="1"/>
</dbReference>